<evidence type="ECO:0008006" key="4">
    <source>
        <dbReference type="Google" id="ProtNLM"/>
    </source>
</evidence>
<gene>
    <name evidence="2" type="ORF">BU26DRAFT_575458</name>
</gene>
<keyword evidence="1" id="KW-0175">Coiled coil</keyword>
<name>A0A6A6J319_9PLEO</name>
<evidence type="ECO:0000256" key="1">
    <source>
        <dbReference type="SAM" id="Coils"/>
    </source>
</evidence>
<evidence type="ECO:0000313" key="2">
    <source>
        <dbReference type="EMBL" id="KAF2257026.1"/>
    </source>
</evidence>
<dbReference type="RefSeq" id="XP_033692030.1">
    <property type="nucleotide sequence ID" value="XM_033834352.1"/>
</dbReference>
<accession>A0A6A6J319</accession>
<organism evidence="2 3">
    <name type="scientific">Trematosphaeria pertusa</name>
    <dbReference type="NCBI Taxonomy" id="390896"/>
    <lineage>
        <taxon>Eukaryota</taxon>
        <taxon>Fungi</taxon>
        <taxon>Dikarya</taxon>
        <taxon>Ascomycota</taxon>
        <taxon>Pezizomycotina</taxon>
        <taxon>Dothideomycetes</taxon>
        <taxon>Pleosporomycetidae</taxon>
        <taxon>Pleosporales</taxon>
        <taxon>Massarineae</taxon>
        <taxon>Trematosphaeriaceae</taxon>
        <taxon>Trematosphaeria</taxon>
    </lineage>
</organism>
<protein>
    <recommendedName>
        <fullName evidence="4">BZIP domain-containing protein</fullName>
    </recommendedName>
</protein>
<dbReference type="AlphaFoldDB" id="A0A6A6J319"/>
<dbReference type="Proteomes" id="UP000800094">
    <property type="component" value="Unassembled WGS sequence"/>
</dbReference>
<keyword evidence="3" id="KW-1185">Reference proteome</keyword>
<reference evidence="2" key="1">
    <citation type="journal article" date="2020" name="Stud. Mycol.">
        <title>101 Dothideomycetes genomes: a test case for predicting lifestyles and emergence of pathogens.</title>
        <authorList>
            <person name="Haridas S."/>
            <person name="Albert R."/>
            <person name="Binder M."/>
            <person name="Bloem J."/>
            <person name="Labutti K."/>
            <person name="Salamov A."/>
            <person name="Andreopoulos B."/>
            <person name="Baker S."/>
            <person name="Barry K."/>
            <person name="Bills G."/>
            <person name="Bluhm B."/>
            <person name="Cannon C."/>
            <person name="Castanera R."/>
            <person name="Culley D."/>
            <person name="Daum C."/>
            <person name="Ezra D."/>
            <person name="Gonzalez J."/>
            <person name="Henrissat B."/>
            <person name="Kuo A."/>
            <person name="Liang C."/>
            <person name="Lipzen A."/>
            <person name="Lutzoni F."/>
            <person name="Magnuson J."/>
            <person name="Mondo S."/>
            <person name="Nolan M."/>
            <person name="Ohm R."/>
            <person name="Pangilinan J."/>
            <person name="Park H.-J."/>
            <person name="Ramirez L."/>
            <person name="Alfaro M."/>
            <person name="Sun H."/>
            <person name="Tritt A."/>
            <person name="Yoshinaga Y."/>
            <person name="Zwiers L.-H."/>
            <person name="Turgeon B."/>
            <person name="Goodwin S."/>
            <person name="Spatafora J."/>
            <person name="Crous P."/>
            <person name="Grigoriev I."/>
        </authorList>
    </citation>
    <scope>NUCLEOTIDE SEQUENCE</scope>
    <source>
        <strain evidence="2">CBS 122368</strain>
    </source>
</reference>
<feature type="coiled-coil region" evidence="1">
    <location>
        <begin position="48"/>
        <end position="82"/>
    </location>
</feature>
<evidence type="ECO:0000313" key="3">
    <source>
        <dbReference type="Proteomes" id="UP000800094"/>
    </source>
</evidence>
<dbReference type="GeneID" id="54587682"/>
<sequence length="158" mass="18405">MVRELRPRKRMHDVDDSDEELEITIKASDTKGAKSKSAAAVESPAKRLRTIADELDKVTEENAALKSEVEEIEIERGRMRSNREWHIRANDIQRRKINDLTREQARLAGENGVLKMKLMRKEREAKTLQDENKAMKEKLEKAEKAWKAFKRMNDVFGD</sequence>
<dbReference type="EMBL" id="ML987189">
    <property type="protein sequence ID" value="KAF2257026.1"/>
    <property type="molecule type" value="Genomic_DNA"/>
</dbReference>
<proteinExistence type="predicted"/>
<feature type="coiled-coil region" evidence="1">
    <location>
        <begin position="111"/>
        <end position="152"/>
    </location>
</feature>